<keyword evidence="1" id="KW-0732">Signal</keyword>
<feature type="chain" id="PRO_5001925857" evidence="1">
    <location>
        <begin position="26"/>
        <end position="120"/>
    </location>
</feature>
<dbReference type="RefSeq" id="WP_035161546.1">
    <property type="nucleotide sequence ID" value="NZ_AZTB01000002.1"/>
</dbReference>
<proteinExistence type="predicted"/>
<comment type="caution">
    <text evidence="2">The sequence shown here is derived from an EMBL/GenBank/DDBJ whole genome shotgun (WGS) entry which is preliminary data.</text>
</comment>
<evidence type="ECO:0000313" key="2">
    <source>
        <dbReference type="EMBL" id="KGG81381.1"/>
    </source>
</evidence>
<evidence type="ECO:0000256" key="1">
    <source>
        <dbReference type="SAM" id="SignalP"/>
    </source>
</evidence>
<evidence type="ECO:0000313" key="3">
    <source>
        <dbReference type="Proteomes" id="UP000029622"/>
    </source>
</evidence>
<organism evidence="2 3">
    <name type="scientific">Caloranaerobacter azorensis H53214</name>
    <dbReference type="NCBI Taxonomy" id="1156417"/>
    <lineage>
        <taxon>Bacteria</taxon>
        <taxon>Bacillati</taxon>
        <taxon>Bacillota</taxon>
        <taxon>Tissierellia</taxon>
        <taxon>Tissierellales</taxon>
        <taxon>Thermohalobacteraceae</taxon>
        <taxon>Caloranaerobacter</taxon>
    </lineage>
</organism>
<feature type="signal peptide" evidence="1">
    <location>
        <begin position="1"/>
        <end position="25"/>
    </location>
</feature>
<gene>
    <name evidence="2" type="ORF">Y919_01135</name>
</gene>
<protein>
    <submittedName>
        <fullName evidence="2">Uncharacterized protein</fullName>
    </submittedName>
</protein>
<dbReference type="Proteomes" id="UP000029622">
    <property type="component" value="Unassembled WGS sequence"/>
</dbReference>
<dbReference type="EMBL" id="AZTB01000002">
    <property type="protein sequence ID" value="KGG81381.1"/>
    <property type="molecule type" value="Genomic_DNA"/>
</dbReference>
<reference evidence="2 3" key="1">
    <citation type="submission" date="2013-12" db="EMBL/GenBank/DDBJ databases">
        <title>Draft genome sequence of Caloranaerobacter sp. H53214.</title>
        <authorList>
            <person name="Jiang L.J."/>
            <person name="Shao Z.Z."/>
            <person name="Long M.N."/>
        </authorList>
    </citation>
    <scope>NUCLEOTIDE SEQUENCE [LARGE SCALE GENOMIC DNA]</scope>
    <source>
        <strain evidence="2 3">H53214</strain>
    </source>
</reference>
<accession>A0A096DQ58</accession>
<dbReference type="AlphaFoldDB" id="A0A096DQ58"/>
<name>A0A096DQ58_9FIRM</name>
<sequence length="120" mass="13859">MKKIFISFLMVTTLLSFTLTSISTAISNNLETHYYNETRKKSIGIFYHAPVSGCPLFPMTGHKWSHYRTYTNKRTVPCPYHNYNCGAYKLVTYEVYKCPCGEVKVIKTNESGIMHPAYRN</sequence>